<name>A0A556VJU7_BAGYA</name>
<gene>
    <name evidence="2" type="ORF">Baya_15747</name>
</gene>
<proteinExistence type="predicted"/>
<comment type="caution">
    <text evidence="2">The sequence shown here is derived from an EMBL/GenBank/DDBJ whole genome shotgun (WGS) entry which is preliminary data.</text>
</comment>
<evidence type="ECO:0000313" key="3">
    <source>
        <dbReference type="Proteomes" id="UP000319801"/>
    </source>
</evidence>
<accession>A0A556VJU7</accession>
<evidence type="ECO:0000313" key="2">
    <source>
        <dbReference type="EMBL" id="TTM85801.1"/>
    </source>
</evidence>
<evidence type="ECO:0000256" key="1">
    <source>
        <dbReference type="SAM" id="MobiDB-lite"/>
    </source>
</evidence>
<feature type="region of interest" description="Disordered" evidence="1">
    <location>
        <begin position="35"/>
        <end position="62"/>
    </location>
</feature>
<dbReference type="AlphaFoldDB" id="A0A556VJU7"/>
<sequence length="135" mass="15182">MKEAKGSFYSRINSDEKIVGKQACQIAAMLPEHTSQYREITGRPGRAAKRPKRIPAPDGMARSPLPSFDALFLKRKWRGNGCREMCRRIRTSLPDMPLCLQQNSGQVTIQEVFEHSTEPGLLLLRAPTVAFLVDL</sequence>
<dbReference type="Proteomes" id="UP000319801">
    <property type="component" value="Unassembled WGS sequence"/>
</dbReference>
<keyword evidence="3" id="KW-1185">Reference proteome</keyword>
<reference evidence="2 3" key="1">
    <citation type="journal article" date="2019" name="Genome Biol. Evol.">
        <title>Whole-Genome Sequencing of the Giant Devil Catfish, Bagarius yarrelli.</title>
        <authorList>
            <person name="Jiang W."/>
            <person name="Lv Y."/>
            <person name="Cheng L."/>
            <person name="Yang K."/>
            <person name="Chao B."/>
            <person name="Wang X."/>
            <person name="Li Y."/>
            <person name="Pan X."/>
            <person name="You X."/>
            <person name="Zhang Y."/>
            <person name="Yang J."/>
            <person name="Li J."/>
            <person name="Zhang X."/>
            <person name="Liu S."/>
            <person name="Sun C."/>
            <person name="Yang J."/>
            <person name="Shi Q."/>
        </authorList>
    </citation>
    <scope>NUCLEOTIDE SEQUENCE [LARGE SCALE GENOMIC DNA]</scope>
    <source>
        <strain evidence="2">JWS20170419001</strain>
        <tissue evidence="2">Muscle</tissue>
    </source>
</reference>
<organism evidence="2 3">
    <name type="scientific">Bagarius yarrelli</name>
    <name type="common">Goonch</name>
    <name type="synonym">Bagrus yarrelli</name>
    <dbReference type="NCBI Taxonomy" id="175774"/>
    <lineage>
        <taxon>Eukaryota</taxon>
        <taxon>Metazoa</taxon>
        <taxon>Chordata</taxon>
        <taxon>Craniata</taxon>
        <taxon>Vertebrata</taxon>
        <taxon>Euteleostomi</taxon>
        <taxon>Actinopterygii</taxon>
        <taxon>Neopterygii</taxon>
        <taxon>Teleostei</taxon>
        <taxon>Ostariophysi</taxon>
        <taxon>Siluriformes</taxon>
        <taxon>Sisoridae</taxon>
        <taxon>Sisorinae</taxon>
        <taxon>Bagarius</taxon>
    </lineage>
</organism>
<protein>
    <submittedName>
        <fullName evidence="2">Uncharacterized protein</fullName>
    </submittedName>
</protein>
<dbReference type="EMBL" id="VCAZ01000243">
    <property type="protein sequence ID" value="TTM85801.1"/>
    <property type="molecule type" value="Genomic_DNA"/>
</dbReference>